<protein>
    <recommendedName>
        <fullName evidence="6 10">5-hydroxyisourate hydrolase</fullName>
        <shortName evidence="10">HIU hydrolase</shortName>
        <shortName evidence="10">HIUHase</shortName>
        <ecNumber evidence="5 10">3.5.2.17</ecNumber>
    </recommendedName>
</protein>
<dbReference type="PROSITE" id="PS00768">
    <property type="entry name" value="TRANSTHYRETIN_1"/>
    <property type="match status" value="1"/>
</dbReference>
<feature type="chain" id="PRO_5017062640" description="5-hydroxyisourate hydrolase" evidence="11">
    <location>
        <begin position="22"/>
        <end position="137"/>
    </location>
</feature>
<dbReference type="EC" id="3.5.2.17" evidence="5 10"/>
<dbReference type="PROSITE" id="PS00769">
    <property type="entry name" value="TRANSTHYRETIN_2"/>
    <property type="match status" value="1"/>
</dbReference>
<dbReference type="Gene3D" id="2.60.40.180">
    <property type="entry name" value="Transthyretin/hydroxyisourate hydrolase domain"/>
    <property type="match status" value="1"/>
</dbReference>
<dbReference type="PRINTS" id="PR00189">
    <property type="entry name" value="TRNSTHYRETIN"/>
</dbReference>
<dbReference type="EMBL" id="UFSP01000002">
    <property type="protein sequence ID" value="SSZ29798.1"/>
    <property type="molecule type" value="Genomic_DNA"/>
</dbReference>
<dbReference type="InterPro" id="IPR000895">
    <property type="entry name" value="Transthyretin/HIU_hydrolase"/>
</dbReference>
<evidence type="ECO:0000256" key="11">
    <source>
        <dbReference type="SAM" id="SignalP"/>
    </source>
</evidence>
<dbReference type="SUPFAM" id="SSF49472">
    <property type="entry name" value="Transthyretin (synonym: prealbumin)"/>
    <property type="match status" value="1"/>
</dbReference>
<dbReference type="PANTHER" id="PTHR10395">
    <property type="entry name" value="URICASE AND TRANSTHYRETIN-RELATED"/>
    <property type="match status" value="1"/>
</dbReference>
<dbReference type="Pfam" id="PF00576">
    <property type="entry name" value="Transthyretin"/>
    <property type="match status" value="1"/>
</dbReference>
<evidence type="ECO:0000313" key="14">
    <source>
        <dbReference type="Proteomes" id="UP000253728"/>
    </source>
</evidence>
<evidence type="ECO:0000256" key="4">
    <source>
        <dbReference type="ARBA" id="ARBA00011881"/>
    </source>
</evidence>
<dbReference type="Proteomes" id="UP000253728">
    <property type="component" value="Unassembled WGS sequence"/>
</dbReference>
<dbReference type="InterPro" id="IPR023418">
    <property type="entry name" value="Thyroxine_BS"/>
</dbReference>
<evidence type="ECO:0000256" key="8">
    <source>
        <dbReference type="ARBA" id="ARBA00022801"/>
    </source>
</evidence>
<dbReference type="AlphaFoldDB" id="A0A336N9U6"/>
<dbReference type="CDD" id="cd05822">
    <property type="entry name" value="TLP_HIUase"/>
    <property type="match status" value="1"/>
</dbReference>
<comment type="function">
    <text evidence="2">Catalyzes the hydrolysis of 5-hydroxyisourate (HIU) to 2-oxo-4-hydroxy-4-carboxy-5-ureidoimidazoline (OHCU).</text>
</comment>
<evidence type="ECO:0000256" key="1">
    <source>
        <dbReference type="ARBA" id="ARBA00001043"/>
    </source>
</evidence>
<feature type="binding site" evidence="9">
    <location>
        <position position="69"/>
    </location>
    <ligand>
        <name>substrate</name>
    </ligand>
</feature>
<keyword evidence="8 10" id="KW-0378">Hydrolase</keyword>
<dbReference type="InterPro" id="IPR036817">
    <property type="entry name" value="Transthyretin/HIU_hydrolase_sf"/>
</dbReference>
<dbReference type="RefSeq" id="WP_005703027.1">
    <property type="nucleotide sequence ID" value="NZ_JAWFRY010000001.1"/>
</dbReference>
<evidence type="ECO:0000256" key="2">
    <source>
        <dbReference type="ARBA" id="ARBA00002704"/>
    </source>
</evidence>
<dbReference type="GO" id="GO:0033971">
    <property type="term" value="F:hydroxyisourate hydrolase activity"/>
    <property type="evidence" value="ECO:0007669"/>
    <property type="project" value="UniProtKB-EC"/>
</dbReference>
<dbReference type="NCBIfam" id="TIGR02962">
    <property type="entry name" value="hdxy_isourate"/>
    <property type="match status" value="1"/>
</dbReference>
<gene>
    <name evidence="13" type="primary">hiuH</name>
    <name evidence="13" type="ORF">NCTC5908_01604</name>
</gene>
<reference evidence="13 14" key="1">
    <citation type="submission" date="2018-06" db="EMBL/GenBank/DDBJ databases">
        <authorList>
            <consortium name="Pathogen Informatics"/>
            <person name="Doyle S."/>
        </authorList>
    </citation>
    <scope>NUCLEOTIDE SEQUENCE [LARGE SCALE GENOMIC DNA]</scope>
    <source>
        <strain evidence="13 14">NCTC5908</strain>
    </source>
</reference>
<comment type="subunit">
    <text evidence="4 10">Homotetramer.</text>
</comment>
<dbReference type="SMART" id="SM00095">
    <property type="entry name" value="TR_THY"/>
    <property type="match status" value="1"/>
</dbReference>
<evidence type="ECO:0000256" key="10">
    <source>
        <dbReference type="RuleBase" id="RU361270"/>
    </source>
</evidence>
<dbReference type="InterPro" id="IPR023416">
    <property type="entry name" value="Transthyretin/HIU_hydrolase_d"/>
</dbReference>
<feature type="binding site" evidence="9">
    <location>
        <position position="29"/>
    </location>
    <ligand>
        <name>substrate</name>
    </ligand>
</feature>
<feature type="binding site" evidence="9">
    <location>
        <position position="134"/>
    </location>
    <ligand>
        <name>substrate</name>
    </ligand>
</feature>
<dbReference type="GeneID" id="49635869"/>
<evidence type="ECO:0000256" key="5">
    <source>
        <dbReference type="ARBA" id="ARBA00012609"/>
    </source>
</evidence>
<dbReference type="InterPro" id="IPR023419">
    <property type="entry name" value="Transthyretin_CS"/>
</dbReference>
<keyword evidence="7 10" id="KW-0659">Purine metabolism</keyword>
<evidence type="ECO:0000256" key="3">
    <source>
        <dbReference type="ARBA" id="ARBA00009850"/>
    </source>
</evidence>
<keyword evidence="11" id="KW-0732">Signal</keyword>
<dbReference type="InterPro" id="IPR014306">
    <property type="entry name" value="Hydroxyisourate_hydrolase"/>
</dbReference>
<evidence type="ECO:0000256" key="7">
    <source>
        <dbReference type="ARBA" id="ARBA00022631"/>
    </source>
</evidence>
<feature type="domain" description="Transthyretin/hydroxyisourate hydrolase" evidence="12">
    <location>
        <begin position="21"/>
        <end position="136"/>
    </location>
</feature>
<evidence type="ECO:0000256" key="6">
    <source>
        <dbReference type="ARBA" id="ARBA00017539"/>
    </source>
</evidence>
<comment type="similarity">
    <text evidence="3 10">Belongs to the transthyretin family. 5-hydroxyisourate hydrolase subfamily.</text>
</comment>
<comment type="catalytic activity">
    <reaction evidence="1 10">
        <text>5-hydroxyisourate + H2O = 5-hydroxy-2-oxo-4-ureido-2,5-dihydro-1H-imidazole-5-carboxylate + H(+)</text>
        <dbReference type="Rhea" id="RHEA:23736"/>
        <dbReference type="ChEBI" id="CHEBI:15377"/>
        <dbReference type="ChEBI" id="CHEBI:15378"/>
        <dbReference type="ChEBI" id="CHEBI:18072"/>
        <dbReference type="ChEBI" id="CHEBI:58639"/>
        <dbReference type="EC" id="3.5.2.17"/>
    </reaction>
</comment>
<evidence type="ECO:0000313" key="13">
    <source>
        <dbReference type="EMBL" id="SSZ29798.1"/>
    </source>
</evidence>
<proteinExistence type="inferred from homology"/>
<dbReference type="GO" id="GO:0006144">
    <property type="term" value="P:purine nucleobase metabolic process"/>
    <property type="evidence" value="ECO:0007669"/>
    <property type="project" value="UniProtKB-KW"/>
</dbReference>
<name>A0A336N9U6_AGGAP</name>
<sequence>MSLKNKIVGLTMMLATSTCFATTYQLSTHILDINKGMPAPNVKIELYKFNDKGEDWALITKGTTDENGRIKDFLPIQDGKENKGIYKLKFEVKEYFDKLGTKSFYPFIEVPFELKDNTHYHVPITLSPYGYSTYRGS</sequence>
<feature type="signal peptide" evidence="11">
    <location>
        <begin position="1"/>
        <end position="21"/>
    </location>
</feature>
<organism evidence="13 14">
    <name type="scientific">Aggregatibacter aphrophilus</name>
    <name type="common">Haemophilus aphrophilus</name>
    <dbReference type="NCBI Taxonomy" id="732"/>
    <lineage>
        <taxon>Bacteria</taxon>
        <taxon>Pseudomonadati</taxon>
        <taxon>Pseudomonadota</taxon>
        <taxon>Gammaproteobacteria</taxon>
        <taxon>Pasteurellales</taxon>
        <taxon>Pasteurellaceae</taxon>
        <taxon>Aggregatibacter</taxon>
    </lineage>
</organism>
<evidence type="ECO:0000256" key="9">
    <source>
        <dbReference type="PIRSR" id="PIRSR600895-51"/>
    </source>
</evidence>
<accession>A0A336N9U6</accession>
<dbReference type="PANTHER" id="PTHR10395:SF7">
    <property type="entry name" value="5-HYDROXYISOURATE HYDROLASE"/>
    <property type="match status" value="1"/>
</dbReference>
<evidence type="ECO:0000259" key="12">
    <source>
        <dbReference type="SMART" id="SM00095"/>
    </source>
</evidence>